<dbReference type="RefSeq" id="WP_155336726.1">
    <property type="nucleotide sequence ID" value="NZ_BAAABN010000033.1"/>
</dbReference>
<name>A0A5M3VUY7_9ACTN</name>
<dbReference type="AlphaFoldDB" id="A0A5M3VUY7"/>
<evidence type="ECO:0000313" key="2">
    <source>
        <dbReference type="Proteomes" id="UP000334990"/>
    </source>
</evidence>
<gene>
    <name evidence="1" type="ORF">Acor_24500</name>
</gene>
<protein>
    <submittedName>
        <fullName evidence="1">Uncharacterized protein</fullName>
    </submittedName>
</protein>
<comment type="caution">
    <text evidence="1">The sequence shown here is derived from an EMBL/GenBank/DDBJ whole genome shotgun (WGS) entry which is preliminary data.</text>
</comment>
<reference evidence="1 2" key="1">
    <citation type="submission" date="2019-10" db="EMBL/GenBank/DDBJ databases">
        <title>Whole genome shotgun sequence of Acrocarpospora corrugata NBRC 13972.</title>
        <authorList>
            <person name="Ichikawa N."/>
            <person name="Kimura A."/>
            <person name="Kitahashi Y."/>
            <person name="Komaki H."/>
            <person name="Oguchi A."/>
        </authorList>
    </citation>
    <scope>NUCLEOTIDE SEQUENCE [LARGE SCALE GENOMIC DNA]</scope>
    <source>
        <strain evidence="1 2">NBRC 13972</strain>
    </source>
</reference>
<dbReference type="OrthoDB" id="3541085at2"/>
<dbReference type="Proteomes" id="UP000334990">
    <property type="component" value="Unassembled WGS sequence"/>
</dbReference>
<organism evidence="1 2">
    <name type="scientific">Acrocarpospora corrugata</name>
    <dbReference type="NCBI Taxonomy" id="35763"/>
    <lineage>
        <taxon>Bacteria</taxon>
        <taxon>Bacillati</taxon>
        <taxon>Actinomycetota</taxon>
        <taxon>Actinomycetes</taxon>
        <taxon>Streptosporangiales</taxon>
        <taxon>Streptosporangiaceae</taxon>
        <taxon>Acrocarpospora</taxon>
    </lineage>
</organism>
<evidence type="ECO:0000313" key="1">
    <source>
        <dbReference type="EMBL" id="GES00386.1"/>
    </source>
</evidence>
<accession>A0A5M3VUY7</accession>
<keyword evidence="2" id="KW-1185">Reference proteome</keyword>
<sequence length="64" mass="7363">MDVEVRGSDQEEAPVPDVSLREVRENDAISKKKLFHRHEWLEIERIGNVVTSQCLCGQSKTRVN</sequence>
<dbReference type="EMBL" id="BLAD01000044">
    <property type="protein sequence ID" value="GES00386.1"/>
    <property type="molecule type" value="Genomic_DNA"/>
</dbReference>
<proteinExistence type="predicted"/>